<proteinExistence type="predicted"/>
<evidence type="ECO:0000256" key="1">
    <source>
        <dbReference type="SAM" id="MobiDB-lite"/>
    </source>
</evidence>
<feature type="compositionally biased region" description="Low complexity" evidence="1">
    <location>
        <begin position="726"/>
        <end position="763"/>
    </location>
</feature>
<sequence>MLLVERPTIAVGQLTANHETGDDVVSAGNQASDFSGEPYKGGGEEEDGSTKSDHCSESADCSEEEPEQRLREAEAHGIQVNLLGHTITDEDKLLKQLLDLEEGVEKRVVGACYDKKAAAGAANCKPLQVGPNTGESLQQYLTVADQAGRLQLAQEVINANNTLKQLQDACMTSAARFDPTASFVNWQWGGPMRFLNGRVARWSEDLDQEPGIRPFADPHLKVYDCGGQLVPPTHKTGAAKKRRAEVQQNGPCKRQRGHAAGLGKQGGVERREGEEDEKGEGGMEEDEGLDEGEEEQGTDKGEEEQGTAEEEQGTEEEGTGEKQQQPSQLSPSREHEAVIAYHTRLAGEQSSATFRMGINPSEDVPLQPGDAWVADAVGQGEHDVPGLRRLLAHPQSLAAGISNIQAQALTPAVMALIMHSVPTAALQRLTLVGKKRVSGADHLAQMACLACAFRKCHGKLSAAVNELCKKALELQQQQQQQQQQQSILNPHHAPLAHRASDSEGSSSSSSSGGANSPSLPTSTLTTTTTTPTFTTTCTSRAFFPPSFLLHPTRALLHQMDTMSINRLRMPSDFQLQAWLMFCSPDDVKVHFQGAPLVVMATPSVLHLMQALVMRCIPKCSRLIDDGQGNMHFRQQLSQQLAKELSKLKQGHSTTAATTRKVAEAACTQGLPSDAKPDMATCHWSLVVFVIAMKVAKPLLDRALDSPKLERKVTMPVRCNVNTSHASSSSSGSSIANGGSGGSNSSNSNNSSSNSSSSSSSNDSGGSGGSNSNTTLVMVSLRKLALQCIEAAQKADCKVEEERQMQGQQQGQERSCGDPLDARMDQLSEGILTGAQSGSILINIQQKDALLKLWGVWGSMIGANALVAGSWLLLPEATLLLQLLCQEHGRDKEVAILLPLLRELMAVKDPVQQQGTLVASIILNPGIAAALGTVRAVVRSTKPSFFLDLPLTTIKAASVELKQELGGKPVSKGFKGYASELAQRLGYSQWRFDRLLKRRLKGVAGHPIRWDKWELQGFPATRIEMEGAGLCSAPLCSREDAQIYKEHCRVKYSLLDLQQAAEKATEAKARAAQETGQEAKAACFTEVCQFMGLASTSFDNAFNQGRDMVGTVLGLGAPIPYLSPSEWLQLGCPITKAQLEEARATRPDPTWEDVKEAARAVRTKRGEVTKPSVAHKLGVTEAAVDRIFRQNMPETTKWNQWWRKQ</sequence>
<evidence type="ECO:0000313" key="2">
    <source>
        <dbReference type="EMBL" id="KAF5829031.1"/>
    </source>
</evidence>
<reference evidence="2" key="1">
    <citation type="submission" date="2017-08" db="EMBL/GenBank/DDBJ databases">
        <authorList>
            <person name="Polle J.E."/>
            <person name="Barry K."/>
            <person name="Cushman J."/>
            <person name="Schmutz J."/>
            <person name="Tran D."/>
            <person name="Hathwaick L.T."/>
            <person name="Yim W.C."/>
            <person name="Jenkins J."/>
            <person name="Mckie-Krisberg Z.M."/>
            <person name="Prochnik S."/>
            <person name="Lindquist E."/>
            <person name="Dockter R.B."/>
            <person name="Adam C."/>
            <person name="Molina H."/>
            <person name="Bunkerborg J."/>
            <person name="Jin E."/>
            <person name="Buchheim M."/>
            <person name="Magnuson J."/>
        </authorList>
    </citation>
    <scope>NUCLEOTIDE SEQUENCE</scope>
    <source>
        <strain evidence="2">CCAP 19/18</strain>
    </source>
</reference>
<feature type="region of interest" description="Disordered" evidence="1">
    <location>
        <begin position="494"/>
        <end position="531"/>
    </location>
</feature>
<keyword evidence="3" id="KW-1185">Reference proteome</keyword>
<feature type="region of interest" description="Disordered" evidence="1">
    <location>
        <begin position="226"/>
        <end position="334"/>
    </location>
</feature>
<feature type="compositionally biased region" description="Acidic residues" evidence="1">
    <location>
        <begin position="274"/>
        <end position="318"/>
    </location>
</feature>
<feature type="region of interest" description="Disordered" evidence="1">
    <location>
        <begin position="20"/>
        <end position="67"/>
    </location>
</feature>
<feature type="compositionally biased region" description="Basic and acidic residues" evidence="1">
    <location>
        <begin position="48"/>
        <end position="57"/>
    </location>
</feature>
<gene>
    <name evidence="2" type="ORF">DUNSADRAFT_16665</name>
</gene>
<organism evidence="2 3">
    <name type="scientific">Dunaliella salina</name>
    <name type="common">Green alga</name>
    <name type="synonym">Protococcus salinus</name>
    <dbReference type="NCBI Taxonomy" id="3046"/>
    <lineage>
        <taxon>Eukaryota</taxon>
        <taxon>Viridiplantae</taxon>
        <taxon>Chlorophyta</taxon>
        <taxon>core chlorophytes</taxon>
        <taxon>Chlorophyceae</taxon>
        <taxon>CS clade</taxon>
        <taxon>Chlamydomonadales</taxon>
        <taxon>Dunaliellaceae</taxon>
        <taxon>Dunaliella</taxon>
    </lineage>
</organism>
<dbReference type="Proteomes" id="UP000815325">
    <property type="component" value="Unassembled WGS sequence"/>
</dbReference>
<protein>
    <submittedName>
        <fullName evidence="2">Uncharacterized protein</fullName>
    </submittedName>
</protein>
<evidence type="ECO:0000313" key="3">
    <source>
        <dbReference type="Proteomes" id="UP000815325"/>
    </source>
</evidence>
<dbReference type="EMBL" id="MU070214">
    <property type="protein sequence ID" value="KAF5829031.1"/>
    <property type="molecule type" value="Genomic_DNA"/>
</dbReference>
<name>A0ABQ7G352_DUNSA</name>
<accession>A0ABQ7G352</accession>
<comment type="caution">
    <text evidence="2">The sequence shown here is derived from an EMBL/GenBank/DDBJ whole genome shotgun (WGS) entry which is preliminary data.</text>
</comment>
<feature type="compositionally biased region" description="Low complexity" evidence="1">
    <location>
        <begin position="502"/>
        <end position="531"/>
    </location>
</feature>
<feature type="region of interest" description="Disordered" evidence="1">
    <location>
        <begin position="720"/>
        <end position="770"/>
    </location>
</feature>